<keyword evidence="2" id="KW-0732">Signal</keyword>
<dbReference type="Pfam" id="PF17972">
    <property type="entry name" value="bMG5"/>
    <property type="match status" value="1"/>
</dbReference>
<dbReference type="Pfam" id="PF00024">
    <property type="entry name" value="PAN_1"/>
    <property type="match status" value="1"/>
</dbReference>
<dbReference type="Gene3D" id="1.50.10.20">
    <property type="match status" value="1"/>
</dbReference>
<dbReference type="InterPro" id="IPR000177">
    <property type="entry name" value="Apple"/>
</dbReference>
<dbReference type="Gene3D" id="2.60.40.1930">
    <property type="match status" value="1"/>
</dbReference>
<feature type="compositionally biased region" description="Gly residues" evidence="5">
    <location>
        <begin position="1094"/>
        <end position="1111"/>
    </location>
</feature>
<organism evidence="7 8">
    <name type="scientific">Halochromatium glycolicum</name>
    <dbReference type="NCBI Taxonomy" id="85075"/>
    <lineage>
        <taxon>Bacteria</taxon>
        <taxon>Pseudomonadati</taxon>
        <taxon>Pseudomonadota</taxon>
        <taxon>Gammaproteobacteria</taxon>
        <taxon>Chromatiales</taxon>
        <taxon>Chromatiaceae</taxon>
        <taxon>Halochromatium</taxon>
    </lineage>
</organism>
<dbReference type="InterPro" id="IPR011626">
    <property type="entry name" value="Alpha-macroglobulin_TED"/>
</dbReference>
<evidence type="ECO:0000256" key="3">
    <source>
        <dbReference type="ARBA" id="ARBA00022737"/>
    </source>
</evidence>
<dbReference type="Pfam" id="PF01835">
    <property type="entry name" value="MG2"/>
    <property type="match status" value="1"/>
</dbReference>
<dbReference type="GO" id="GO:0004866">
    <property type="term" value="F:endopeptidase inhibitor activity"/>
    <property type="evidence" value="ECO:0007669"/>
    <property type="project" value="InterPro"/>
</dbReference>
<feature type="domain" description="Apple" evidence="6">
    <location>
        <begin position="135"/>
        <end position="209"/>
    </location>
</feature>
<feature type="compositionally biased region" description="Low complexity" evidence="5">
    <location>
        <begin position="632"/>
        <end position="646"/>
    </location>
</feature>
<dbReference type="SMART" id="SM00223">
    <property type="entry name" value="APPLE"/>
    <property type="match status" value="1"/>
</dbReference>
<comment type="caution">
    <text evidence="7">The sequence shown here is derived from an EMBL/GenBank/DDBJ whole genome shotgun (WGS) entry which is preliminary data.</text>
</comment>
<dbReference type="PROSITE" id="PS50948">
    <property type="entry name" value="PAN"/>
    <property type="match status" value="1"/>
</dbReference>
<dbReference type="InterPro" id="IPR041203">
    <property type="entry name" value="Bact_A2M_MG5"/>
</dbReference>
<gene>
    <name evidence="7" type="ORF">CKO40_12915</name>
</gene>
<keyword evidence="4" id="KW-1015">Disulfide bond</keyword>
<dbReference type="Pfam" id="PF07678">
    <property type="entry name" value="TED_complement"/>
    <property type="match status" value="1"/>
</dbReference>
<feature type="region of interest" description="Disordered" evidence="5">
    <location>
        <begin position="28"/>
        <end position="51"/>
    </location>
</feature>
<comment type="similarity">
    <text evidence="1">Belongs to the protease inhibitor I39 (alpha-2-macroglobulin) family. Bacterial alpha-2-macroglobulin subfamily.</text>
</comment>
<dbReference type="Pfam" id="PF21142">
    <property type="entry name" value="A2M_bMG2"/>
    <property type="match status" value="1"/>
</dbReference>
<dbReference type="InterPro" id="IPR041246">
    <property type="entry name" value="Bact_MG10"/>
</dbReference>
<dbReference type="PANTHER" id="PTHR40094:SF1">
    <property type="entry name" value="UBIQUITIN DOMAIN-CONTAINING PROTEIN"/>
    <property type="match status" value="1"/>
</dbReference>
<dbReference type="InterPro" id="IPR003609">
    <property type="entry name" value="Pan_app"/>
</dbReference>
<dbReference type="InterPro" id="IPR049120">
    <property type="entry name" value="A2M_bMG2"/>
</dbReference>
<evidence type="ECO:0000313" key="7">
    <source>
        <dbReference type="EMBL" id="MBK1705425.1"/>
    </source>
</evidence>
<dbReference type="InterPro" id="IPR051802">
    <property type="entry name" value="YfhM-like"/>
</dbReference>
<keyword evidence="3" id="KW-0677">Repeat</keyword>
<reference evidence="7" key="2">
    <citation type="journal article" date="2020" name="Microorganisms">
        <title>Osmotic Adaptation and Compatible Solute Biosynthesis of Phototrophic Bacteria as Revealed from Genome Analyses.</title>
        <authorList>
            <person name="Imhoff J.F."/>
            <person name="Rahn T."/>
            <person name="Kunzel S."/>
            <person name="Keller A."/>
            <person name="Neulinger S.C."/>
        </authorList>
    </citation>
    <scope>NUCLEOTIDE SEQUENCE</scope>
    <source>
        <strain evidence="7">DSM 11080</strain>
    </source>
</reference>
<feature type="compositionally biased region" description="Gly residues" evidence="5">
    <location>
        <begin position="1118"/>
        <end position="1144"/>
    </location>
</feature>
<proteinExistence type="inferred from homology"/>
<feature type="compositionally biased region" description="Polar residues" evidence="5">
    <location>
        <begin position="618"/>
        <end position="627"/>
    </location>
</feature>
<dbReference type="InterPro" id="IPR021868">
    <property type="entry name" value="Alpha_2_Macroglob_MG3"/>
</dbReference>
<dbReference type="Pfam" id="PF17973">
    <property type="entry name" value="bMG10"/>
    <property type="match status" value="1"/>
</dbReference>
<evidence type="ECO:0000259" key="6">
    <source>
        <dbReference type="PROSITE" id="PS50948"/>
    </source>
</evidence>
<evidence type="ECO:0000256" key="4">
    <source>
        <dbReference type="ARBA" id="ARBA00023157"/>
    </source>
</evidence>
<evidence type="ECO:0000256" key="2">
    <source>
        <dbReference type="ARBA" id="ARBA00022729"/>
    </source>
</evidence>
<dbReference type="InterPro" id="IPR008930">
    <property type="entry name" value="Terpenoid_cyclase/PrenylTrfase"/>
</dbReference>
<dbReference type="InterPro" id="IPR011625">
    <property type="entry name" value="A2M_N_BRD"/>
</dbReference>
<reference evidence="7" key="1">
    <citation type="submission" date="2017-08" db="EMBL/GenBank/DDBJ databases">
        <authorList>
            <person name="Imhoff J.F."/>
            <person name="Rahn T."/>
            <person name="Kuenzel S."/>
            <person name="Neulinger S.C."/>
        </authorList>
    </citation>
    <scope>NUCLEOTIDE SEQUENCE</scope>
    <source>
        <strain evidence="7">DSM 11080</strain>
    </source>
</reference>
<dbReference type="Pfam" id="PF07703">
    <property type="entry name" value="A2M_BRD"/>
    <property type="match status" value="1"/>
</dbReference>
<dbReference type="Pfam" id="PF17962">
    <property type="entry name" value="bMG6"/>
    <property type="match status" value="1"/>
</dbReference>
<dbReference type="InterPro" id="IPR002890">
    <property type="entry name" value="MG2"/>
</dbReference>
<evidence type="ECO:0000256" key="1">
    <source>
        <dbReference type="ARBA" id="ARBA00010556"/>
    </source>
</evidence>
<dbReference type="EMBL" id="NRSJ01000022">
    <property type="protein sequence ID" value="MBK1705425.1"/>
    <property type="molecule type" value="Genomic_DNA"/>
</dbReference>
<dbReference type="SUPFAM" id="SSF48239">
    <property type="entry name" value="Terpenoid cyclases/Protein prenyltransferases"/>
    <property type="match status" value="1"/>
</dbReference>
<protein>
    <recommendedName>
        <fullName evidence="6">Apple domain-containing protein</fullName>
    </recommendedName>
</protein>
<feature type="compositionally biased region" description="Gly residues" evidence="5">
    <location>
        <begin position="1177"/>
        <end position="1188"/>
    </location>
</feature>
<dbReference type="GO" id="GO:0005615">
    <property type="term" value="C:extracellular space"/>
    <property type="evidence" value="ECO:0007669"/>
    <property type="project" value="InterPro"/>
</dbReference>
<dbReference type="SMART" id="SM01360">
    <property type="entry name" value="A2M"/>
    <property type="match status" value="1"/>
</dbReference>
<dbReference type="InterPro" id="IPR001599">
    <property type="entry name" value="Macroglobln_a2"/>
</dbReference>
<accession>A0AAJ0XAS5</accession>
<dbReference type="Gene3D" id="3.50.4.10">
    <property type="entry name" value="Hepatocyte Growth Factor"/>
    <property type="match status" value="1"/>
</dbReference>
<dbReference type="GO" id="GO:0006508">
    <property type="term" value="P:proteolysis"/>
    <property type="evidence" value="ECO:0007669"/>
    <property type="project" value="InterPro"/>
</dbReference>
<feature type="region of interest" description="Disordered" evidence="5">
    <location>
        <begin position="576"/>
        <end position="648"/>
    </location>
</feature>
<dbReference type="Pfam" id="PF00207">
    <property type="entry name" value="A2M"/>
    <property type="match status" value="1"/>
</dbReference>
<dbReference type="Proteomes" id="UP001296776">
    <property type="component" value="Unassembled WGS sequence"/>
</dbReference>
<dbReference type="PANTHER" id="PTHR40094">
    <property type="entry name" value="ALPHA-2-MACROGLOBULIN HOMOLOG"/>
    <property type="match status" value="1"/>
</dbReference>
<evidence type="ECO:0000256" key="5">
    <source>
        <dbReference type="SAM" id="MobiDB-lite"/>
    </source>
</evidence>
<evidence type="ECO:0000313" key="8">
    <source>
        <dbReference type="Proteomes" id="UP001296776"/>
    </source>
</evidence>
<sequence>MAIKCRGLALAQSVQGICGQALTRSRTIRPHCKRSAPSKAEPRHRRSPHQQRVRGIHLLLYPKHVNARHGKVEGRVTRPGAVEEHRKSVCDGYNLRSPVPETAMGQTLNGVCRLTLGPGLTLLLLALSAVTGLAAEPRELVIINGADYFGEDYDTLQDVGLDDCQAACLADNRCQAFTYNRNAGWCFLKADFGELRAFDGAISGYIRGAAPERADRRAERRSELAFLPSRYRDEADALRRRIAQADDSTDADGGLDAIIADAQRALNANDAQDAARAYRVAVRLATDDYGLWMRLAEAAGAVETNDWSLRQRFREEATAAAINAYLSATDPGQQARALARIGRALEARSAWREAIRAARASLALVNDPALQSHLDQLVAQHGFRVVDHSVSSDARDPRICIRFSDPLARDGVVLADYIALDAAGLAIEPEAEQICIDGVAHGERYRIEVREGLPSNGGERLAKTVELKVYVRDRSPSVRFPGRAYVLPSGGDAALPVVTVNTDLLEAALYRVGDRALGGFAADDELLAQLNEYETEALQERRGERLWKGQIETRSELNREVTTAIPIAELIAEIDPRHGDASSTRTGQADAGQTAATRTDVASAPAGQDDGTAARASEQPSRANMSAPSPGAQATQADTTARQPDAPVRRLAPGAYILTARPADALKTDGLATQWFVVSDLGLTALSADDGLHAFVRSLSSAEPLADVRLQLLALNQQVLGEARTDAQGHARFDPGLLRGEGGNRPALLSAEGAQGDFGFLDLQASPFDLSDRGVQGRPAPKPIDSYLVSERGIYRPGETVTLTALTRDLRAGALTDVPLTFVLERPDGVEFRREQVPDQGFGGHLLRVPLLDDAMRGTWQAEVFADPQAEALAQTPFLVEDFEPERLDFTVESAAKTLDPASPPRLTIDARYLYGAPAAGLEVEGSTRVSQADGLEDWPGWQFGLADDEVHERTAPLPGTETGADGKAQVGIELPTLAPSSRPLKAQITVQVLDGGGRPVERELSLPIADPRPRIGIRPLFDGAVEQGANARFEVMVLGGDGQPAQASDLRWTLSKVQTSYQWYQTDGDWRYEPIVSRTRVASGELAIEAEGDGAGGDDAGGDGSGGDGAGDPVSGHGAGDSGAGDSGVGDSGVGDSGVGVDGTGPLTRTLEAAVDWGAYELRVEGGAESEAGSEAGSGAGPGAGSGAGPNLVPASIGFEAGWYVAPKAFDTPDGLKVSLDKPEYRIGEQARVRLEPRFPGLALVVVISGDGLVSMHPAEVPEDGATVASPVTADWGPGVYVTAMLYRGIDLAARRMPRRAIGLHWAGVDPEERRLAVVIDAPERTRPRAPLEVDLRLTNLAPGETAYATLAAVDVGILNLTGFEPWSPVGWYFGQRRLGAALRDLYGRLIDRMQGEPGRLRTGSGARQLMSFEGPPPSEALVAFQSEILEVDANGQAQARFDLPDFNGQVQLMAMAWSADGVGQAAKQVLVRDPIVVSAAMPRFLAPGDRSRILVELAHVEGPAGTVEVSLTSNGEGLAIDNDGTPLLVELAEQGRARLEYPVTATRLGDNELLIRLVTPAGDELTKTLQLGVRTLEPPVRRTATARLEPGADALAPSSMLNDVEGTDFVPGTGHWLVSVSGAAGIDVPGLLWALDRYPYGCVEQRTSRALPLLYLDQVAVAAGLPADQTAAKRVRETIAQVLAHQASNGGFGLWSPAPGDLWLDAYVTDFLSRAREQGYTVPVPAFDNSLGNLRNQLSYASDFDQGGEGIAYGLYVLARHQRVPVGDLRYYLETKLNAFATPMARAQLGAALALYGERDRAAIALRSALDRWNDGPDAHGWRDDFGSHLRDGAALLAFAAEANLGAIDLRALGERLAQKWSALEYPSTQEQVWMLLAAHALMDGAAKPRLRVGGEPVGDAFFRRYDPSQRDAFAALAIANAGERSLTASVTASGVPQTKPPASARGYEIERAYYDFDGRRVDPTQVQQGARLVVLVTVTADRRRAARLIVSDPLPAGFEIDNPHLLQSGSVEGLPWLNLITEPVHTAFGADRFVAAVNRERRDPPSFQLAYVVRAVSPGEFSHPAAAVEAMYQPQLRGRTASGSVLIRAAE</sequence>
<feature type="compositionally biased region" description="Low complexity" evidence="5">
    <location>
        <begin position="584"/>
        <end position="600"/>
    </location>
</feature>
<dbReference type="SMART" id="SM01419">
    <property type="entry name" value="Thiol-ester_cl"/>
    <property type="match status" value="1"/>
</dbReference>
<dbReference type="InterPro" id="IPR041462">
    <property type="entry name" value="Bact_A2M_MG6"/>
</dbReference>
<dbReference type="SMART" id="SM01359">
    <property type="entry name" value="A2M_N_2"/>
    <property type="match status" value="1"/>
</dbReference>
<feature type="compositionally biased region" description="Low complexity" evidence="5">
    <location>
        <begin position="1167"/>
        <end position="1176"/>
    </location>
</feature>
<feature type="region of interest" description="Disordered" evidence="5">
    <location>
        <begin position="1092"/>
        <end position="1146"/>
    </location>
</feature>
<keyword evidence="8" id="KW-1185">Reference proteome</keyword>
<dbReference type="CDD" id="cd02891">
    <property type="entry name" value="A2M_like"/>
    <property type="match status" value="1"/>
</dbReference>
<dbReference type="InterPro" id="IPR047565">
    <property type="entry name" value="Alpha-macroglob_thiol-ester_cl"/>
</dbReference>
<dbReference type="Pfam" id="PF11974">
    <property type="entry name" value="bMG3"/>
    <property type="match status" value="1"/>
</dbReference>
<feature type="region of interest" description="Disordered" evidence="5">
    <location>
        <begin position="1167"/>
        <end position="1188"/>
    </location>
</feature>
<name>A0AAJ0XAS5_9GAMM</name>
<dbReference type="CDD" id="cd01100">
    <property type="entry name" value="APPLE_Factor_XI_like"/>
    <property type="match status" value="1"/>
</dbReference>